<sequence>MSLSTAIGAISALNECANFFQWAKSAISSLHSRWTGSQEKDIQDRLLQLESVLQRLRDTLPAMYNLIDRAEWRSHEHYVAELLPKLKDAVYDADDLLDEFSWHEMKVQLEGNATQSAIIEFFHNVVQGSFNKLTDVQGRLDHLSSQLEKFGLREVRQQFDKAVRPETSSLPNEPKTFGRDKVLKQVMGFLSVPTCSKRKRTNILVNASTSTIPINQLSYATGILSIPVLPIVGIGGVGKTTLAQHICNQKQVKSHFELIVWICVSDDFDVKRLTKEFIQSCCDKKSTSDNLDSLQRALSNHVNNKKLLLVLDDMWDDTLKENMQCWKRFCAPLLSAQEGSMMLVTTRCPKVAERVCTMKPITLEGLKEDVFWNFFKLCAFGSESSNNYPELERIGRTILPKLKGSPLAAKTLGRMLRMDLSAPHWMSILESELWELRQEVTDILPALRLSYMYLPFYLKRCFSFCAMYPKDYKFEMEDLAEIWVAEGFVEPQGDKFIQNIGRQYFQDLVTRSFFQKVNGGYVIHDLLHDMAQKVSEHECFILRNKNEFDKVPLNVRHIYVHPSMDFDNSHLLSLCKHRKLRTLICKKQSENKISSVMDKWCTKFLRIRVMSCASTNELPDSIGNLKHLRYLRISKGRPLTIPSTFSLLYNLQILDVKTCKIESLPGDFGNLKHLQRFVSQGFSYYPMSLFRIDAAAQVQGVKLMKNLNQFRGDLEVSNVDMLSKDHAAEARLKNKKYLYKLTLEWSGGLSESQIMQHNATEVLQILQPPTTLRSLLLKNYPGGSLPRWFQAQMINLNDIPSVSNGSIGTLESVSIERLGNLGFLEELEVRGCPNIRSQSLASQSLKQLRLGDCGSLLDDIDCFSLTNVTISYSSVRSIQPQLWSLPALQELKFYRCESLTSIGVSTILHLCAGTRNIRAFPKLTSLEIEFCDKLSIVDGILTQEYLPAIERIQVRYCHELVSLRGEGFGSFPTLKHLHFDSCPSLNWQTGLVLPSCLQTLELNCCGDFSASVPGCLENLTSLVSLRMGGCYGLTSIPASIWCNNLALLESLEFSYCPNLVSIGGANAVAKIKKVIIYMCPKLEEAEQIMRRV</sequence>
<organism evidence="1 2">
    <name type="scientific">Avena sativa</name>
    <name type="common">Oat</name>
    <dbReference type="NCBI Taxonomy" id="4498"/>
    <lineage>
        <taxon>Eukaryota</taxon>
        <taxon>Viridiplantae</taxon>
        <taxon>Streptophyta</taxon>
        <taxon>Embryophyta</taxon>
        <taxon>Tracheophyta</taxon>
        <taxon>Spermatophyta</taxon>
        <taxon>Magnoliopsida</taxon>
        <taxon>Liliopsida</taxon>
        <taxon>Poales</taxon>
        <taxon>Poaceae</taxon>
        <taxon>BOP clade</taxon>
        <taxon>Pooideae</taxon>
        <taxon>Poodae</taxon>
        <taxon>Poeae</taxon>
        <taxon>Poeae Chloroplast Group 1 (Aveneae type)</taxon>
        <taxon>Aveninae</taxon>
        <taxon>Avena</taxon>
    </lineage>
</organism>
<evidence type="ECO:0000313" key="2">
    <source>
        <dbReference type="Proteomes" id="UP001732700"/>
    </source>
</evidence>
<evidence type="ECO:0000313" key="1">
    <source>
        <dbReference type="EnsemblPlants" id="AVESA.00010b.r2.6CG1123280.1.CDS.1"/>
    </source>
</evidence>
<protein>
    <submittedName>
        <fullName evidence="1">Uncharacterized protein</fullName>
    </submittedName>
</protein>
<proteinExistence type="predicted"/>
<name>A0ACD5ZC41_AVESA</name>
<accession>A0ACD5ZC41</accession>
<reference evidence="1" key="1">
    <citation type="submission" date="2021-05" db="EMBL/GenBank/DDBJ databases">
        <authorList>
            <person name="Scholz U."/>
            <person name="Mascher M."/>
            <person name="Fiebig A."/>
        </authorList>
    </citation>
    <scope>NUCLEOTIDE SEQUENCE [LARGE SCALE GENOMIC DNA]</scope>
</reference>
<keyword evidence="2" id="KW-1185">Reference proteome</keyword>
<dbReference type="EnsemblPlants" id="AVESA.00010b.r2.6CG1123280.1">
    <property type="protein sequence ID" value="AVESA.00010b.r2.6CG1123280.1.CDS.1"/>
    <property type="gene ID" value="AVESA.00010b.r2.6CG1123280"/>
</dbReference>
<reference evidence="1" key="2">
    <citation type="submission" date="2025-09" db="UniProtKB">
        <authorList>
            <consortium name="EnsemblPlants"/>
        </authorList>
    </citation>
    <scope>IDENTIFICATION</scope>
</reference>
<dbReference type="Proteomes" id="UP001732700">
    <property type="component" value="Chromosome 6C"/>
</dbReference>